<name>R7YJW7_CONA1</name>
<feature type="region of interest" description="Disordered" evidence="1">
    <location>
        <begin position="23"/>
        <end position="46"/>
    </location>
</feature>
<gene>
    <name evidence="3" type="ORF">W97_01410</name>
</gene>
<evidence type="ECO:0000313" key="3">
    <source>
        <dbReference type="EMBL" id="EON62190.1"/>
    </source>
</evidence>
<dbReference type="RefSeq" id="XP_007777507.1">
    <property type="nucleotide sequence ID" value="XM_007779317.1"/>
</dbReference>
<dbReference type="EMBL" id="JH767558">
    <property type="protein sequence ID" value="EON62190.1"/>
    <property type="molecule type" value="Genomic_DNA"/>
</dbReference>
<keyword evidence="2" id="KW-1133">Transmembrane helix</keyword>
<keyword evidence="4" id="KW-1185">Reference proteome</keyword>
<organism evidence="3 4">
    <name type="scientific">Coniosporium apollinis (strain CBS 100218)</name>
    <name type="common">Rock-inhabiting black yeast</name>
    <dbReference type="NCBI Taxonomy" id="1168221"/>
    <lineage>
        <taxon>Eukaryota</taxon>
        <taxon>Fungi</taxon>
        <taxon>Dikarya</taxon>
        <taxon>Ascomycota</taxon>
        <taxon>Pezizomycotina</taxon>
        <taxon>Dothideomycetes</taxon>
        <taxon>Dothideomycetes incertae sedis</taxon>
        <taxon>Coniosporium</taxon>
    </lineage>
</organism>
<dbReference type="Proteomes" id="UP000016924">
    <property type="component" value="Unassembled WGS sequence"/>
</dbReference>
<accession>R7YJW7</accession>
<evidence type="ECO:0000256" key="2">
    <source>
        <dbReference type="SAM" id="Phobius"/>
    </source>
</evidence>
<reference evidence="4" key="1">
    <citation type="submission" date="2012-06" db="EMBL/GenBank/DDBJ databases">
        <title>The genome sequence of Coniosporium apollinis CBS 100218.</title>
        <authorList>
            <consortium name="The Broad Institute Genome Sequencing Platform"/>
            <person name="Cuomo C."/>
            <person name="Gorbushina A."/>
            <person name="Noack S."/>
            <person name="Walker B."/>
            <person name="Young S.K."/>
            <person name="Zeng Q."/>
            <person name="Gargeya S."/>
            <person name="Fitzgerald M."/>
            <person name="Haas B."/>
            <person name="Abouelleil A."/>
            <person name="Alvarado L."/>
            <person name="Arachchi H.M."/>
            <person name="Berlin A.M."/>
            <person name="Chapman S.B."/>
            <person name="Goldberg J."/>
            <person name="Griggs A."/>
            <person name="Gujja S."/>
            <person name="Hansen M."/>
            <person name="Howarth C."/>
            <person name="Imamovic A."/>
            <person name="Larimer J."/>
            <person name="McCowan C."/>
            <person name="Montmayeur A."/>
            <person name="Murphy C."/>
            <person name="Neiman D."/>
            <person name="Pearson M."/>
            <person name="Priest M."/>
            <person name="Roberts A."/>
            <person name="Saif S."/>
            <person name="Shea T."/>
            <person name="Sisk P."/>
            <person name="Sykes S."/>
            <person name="Wortman J."/>
            <person name="Nusbaum C."/>
            <person name="Birren B."/>
        </authorList>
    </citation>
    <scope>NUCLEOTIDE SEQUENCE [LARGE SCALE GENOMIC DNA]</scope>
    <source>
        <strain evidence="4">CBS 100218</strain>
    </source>
</reference>
<dbReference type="GeneID" id="19898721"/>
<evidence type="ECO:0000256" key="1">
    <source>
        <dbReference type="SAM" id="MobiDB-lite"/>
    </source>
</evidence>
<dbReference type="STRING" id="1168221.R7YJW7"/>
<dbReference type="HOGENOM" id="CLU_2120953_0_0_1"/>
<sequence length="114" mass="12677">MPRRFRCRACIRIEWGRDMVSSNSSPALKANRDDPNMGTFLSMTDPGTERKLASPTAIAMVVNCLTAFTAILMATALRFVLRRLNEGLDRGEHVEGAINSAIDEAEKKGFRFLT</sequence>
<protein>
    <submittedName>
        <fullName evidence="3">Uncharacterized protein</fullName>
    </submittedName>
</protein>
<dbReference type="AlphaFoldDB" id="R7YJW7"/>
<proteinExistence type="predicted"/>
<keyword evidence="2" id="KW-0472">Membrane</keyword>
<evidence type="ECO:0000313" key="4">
    <source>
        <dbReference type="Proteomes" id="UP000016924"/>
    </source>
</evidence>
<feature type="transmembrane region" description="Helical" evidence="2">
    <location>
        <begin position="57"/>
        <end position="81"/>
    </location>
</feature>
<keyword evidence="2" id="KW-0812">Transmembrane</keyword>